<gene>
    <name evidence="2" type="ORF">CALVIDRAFT_550426</name>
</gene>
<reference evidence="2 3" key="1">
    <citation type="journal article" date="2016" name="Mol. Biol. Evol.">
        <title>Comparative Genomics of Early-Diverging Mushroom-Forming Fungi Provides Insights into the Origins of Lignocellulose Decay Capabilities.</title>
        <authorList>
            <person name="Nagy L.G."/>
            <person name="Riley R."/>
            <person name="Tritt A."/>
            <person name="Adam C."/>
            <person name="Daum C."/>
            <person name="Floudas D."/>
            <person name="Sun H."/>
            <person name="Yadav J.S."/>
            <person name="Pangilinan J."/>
            <person name="Larsson K.H."/>
            <person name="Matsuura K."/>
            <person name="Barry K."/>
            <person name="Labutti K."/>
            <person name="Kuo R."/>
            <person name="Ohm R.A."/>
            <person name="Bhattacharya S.S."/>
            <person name="Shirouzu T."/>
            <person name="Yoshinaga Y."/>
            <person name="Martin F.M."/>
            <person name="Grigoriev I.V."/>
            <person name="Hibbett D.S."/>
        </authorList>
    </citation>
    <scope>NUCLEOTIDE SEQUENCE [LARGE SCALE GENOMIC DNA]</scope>
    <source>
        <strain evidence="2 3">TUFC12733</strain>
    </source>
</reference>
<dbReference type="Pfam" id="PF01636">
    <property type="entry name" value="APH"/>
    <property type="match status" value="1"/>
</dbReference>
<name>A0A167K6U5_CALVF</name>
<protein>
    <recommendedName>
        <fullName evidence="1">Aminoglycoside phosphotransferase domain-containing protein</fullName>
    </recommendedName>
</protein>
<dbReference type="STRING" id="1330018.A0A167K6U5"/>
<dbReference type="InterPro" id="IPR002575">
    <property type="entry name" value="Aminoglycoside_PTrfase"/>
</dbReference>
<dbReference type="Proteomes" id="UP000076738">
    <property type="component" value="Unassembled WGS sequence"/>
</dbReference>
<dbReference type="OrthoDB" id="5404599at2759"/>
<dbReference type="InterPro" id="IPR051678">
    <property type="entry name" value="AGP_Transferase"/>
</dbReference>
<dbReference type="PANTHER" id="PTHR21310:SF54">
    <property type="entry name" value="AMINOGLYCOSIDE PHOSPHOTRANSFERASE DOMAIN-CONTAINING PROTEIN"/>
    <property type="match status" value="1"/>
</dbReference>
<dbReference type="Gene3D" id="3.90.1200.10">
    <property type="match status" value="1"/>
</dbReference>
<dbReference type="InterPro" id="IPR011009">
    <property type="entry name" value="Kinase-like_dom_sf"/>
</dbReference>
<organism evidence="2 3">
    <name type="scientific">Calocera viscosa (strain TUFC12733)</name>
    <dbReference type="NCBI Taxonomy" id="1330018"/>
    <lineage>
        <taxon>Eukaryota</taxon>
        <taxon>Fungi</taxon>
        <taxon>Dikarya</taxon>
        <taxon>Basidiomycota</taxon>
        <taxon>Agaricomycotina</taxon>
        <taxon>Dacrymycetes</taxon>
        <taxon>Dacrymycetales</taxon>
        <taxon>Dacrymycetaceae</taxon>
        <taxon>Calocera</taxon>
    </lineage>
</organism>
<evidence type="ECO:0000313" key="2">
    <source>
        <dbReference type="EMBL" id="KZO94326.1"/>
    </source>
</evidence>
<dbReference type="AlphaFoldDB" id="A0A167K6U5"/>
<evidence type="ECO:0000313" key="3">
    <source>
        <dbReference type="Proteomes" id="UP000076738"/>
    </source>
</evidence>
<feature type="domain" description="Aminoglycoside phosphotransferase" evidence="1">
    <location>
        <begin position="32"/>
        <end position="226"/>
    </location>
</feature>
<sequence length="248" mass="28474">MCGSVVSFPELGLFVKFGWNASVEEGQCLFFLRRALSEVFRVPEIYGWTRVGDETFLYMELLRGSTLEAEWPNLTEDEKTRLCADLSRCVQSIRTLRQPDGDVFIGAISRKPFHDINFLGYADRPGPFNTVEKFHDYFATLAVPEWQKYSKCKEKRADLSDDAAIVFTHNDIHPRNIMISPSSKGEPASLLAIVDWHQSGWLPSYWEYSKARQVAPRLDGWRKQYLPTILDAWPEFSAYAFFKTALGP</sequence>
<dbReference type="SUPFAM" id="SSF56112">
    <property type="entry name" value="Protein kinase-like (PK-like)"/>
    <property type="match status" value="1"/>
</dbReference>
<keyword evidence="3" id="KW-1185">Reference proteome</keyword>
<dbReference type="PANTHER" id="PTHR21310">
    <property type="entry name" value="AMINOGLYCOSIDE PHOSPHOTRANSFERASE-RELATED-RELATED"/>
    <property type="match status" value="1"/>
</dbReference>
<evidence type="ECO:0000259" key="1">
    <source>
        <dbReference type="Pfam" id="PF01636"/>
    </source>
</evidence>
<accession>A0A167K6U5</accession>
<dbReference type="EMBL" id="KV417295">
    <property type="protein sequence ID" value="KZO94326.1"/>
    <property type="molecule type" value="Genomic_DNA"/>
</dbReference>
<proteinExistence type="predicted"/>